<keyword evidence="3" id="KW-1185">Reference proteome</keyword>
<gene>
    <name evidence="2" type="ORF">MGEO_10295</name>
</gene>
<dbReference type="AlphaFoldDB" id="A0A1X4NKN8"/>
<proteinExistence type="predicted"/>
<evidence type="ECO:0008006" key="4">
    <source>
        <dbReference type="Google" id="ProtNLM"/>
    </source>
</evidence>
<dbReference type="RefSeq" id="WP_085636833.1">
    <property type="nucleotide sequence ID" value="NZ_JFKC01000008.1"/>
</dbReference>
<feature type="signal peptide" evidence="1">
    <location>
        <begin position="1"/>
        <end position="24"/>
    </location>
</feature>
<protein>
    <recommendedName>
        <fullName evidence="4">Secreted protein</fullName>
    </recommendedName>
</protein>
<evidence type="ECO:0000313" key="3">
    <source>
        <dbReference type="Proteomes" id="UP000193926"/>
    </source>
</evidence>
<comment type="caution">
    <text evidence="2">The sequence shown here is derived from an EMBL/GenBank/DDBJ whole genome shotgun (WGS) entry which is preliminary data.</text>
</comment>
<dbReference type="EMBL" id="JFKC01000008">
    <property type="protein sequence ID" value="OSQ50831.1"/>
    <property type="molecule type" value="Genomic_DNA"/>
</dbReference>
<reference evidence="2 3" key="1">
    <citation type="submission" date="2014-03" db="EMBL/GenBank/DDBJ databases">
        <title>The draft genome sequence of Marivita geojedonensis KCTC 23882.</title>
        <authorList>
            <person name="Lai Q."/>
            <person name="Shao Z."/>
        </authorList>
    </citation>
    <scope>NUCLEOTIDE SEQUENCE [LARGE SCALE GENOMIC DNA]</scope>
    <source>
        <strain evidence="2 3">DPG-138</strain>
    </source>
</reference>
<keyword evidence="1" id="KW-0732">Signal</keyword>
<evidence type="ECO:0000313" key="2">
    <source>
        <dbReference type="EMBL" id="OSQ50831.1"/>
    </source>
</evidence>
<sequence>MAHLNLRVVVFHSLTGALLATAVAAEDMAVDLNKFDCGVVRKNGESLELDRRTTAGPVTTRFFCTGRSCLNREQIEAADGSTSEVFRHIYLPRDRNEYVSTWAMYKAGEDAPSVHRSKVYPFVNCVDPE</sequence>
<feature type="chain" id="PRO_5012055558" description="Secreted protein" evidence="1">
    <location>
        <begin position="25"/>
        <end position="129"/>
    </location>
</feature>
<name>A0A1X4NKN8_9RHOB</name>
<evidence type="ECO:0000256" key="1">
    <source>
        <dbReference type="SAM" id="SignalP"/>
    </source>
</evidence>
<dbReference type="Proteomes" id="UP000193926">
    <property type="component" value="Unassembled WGS sequence"/>
</dbReference>
<organism evidence="2 3">
    <name type="scientific">Marivita geojedonensis</name>
    <dbReference type="NCBI Taxonomy" id="1123756"/>
    <lineage>
        <taxon>Bacteria</taxon>
        <taxon>Pseudomonadati</taxon>
        <taxon>Pseudomonadota</taxon>
        <taxon>Alphaproteobacteria</taxon>
        <taxon>Rhodobacterales</taxon>
        <taxon>Roseobacteraceae</taxon>
        <taxon>Marivita</taxon>
    </lineage>
</organism>
<accession>A0A1X4NKN8</accession>